<name>A0A6S7IT96_PARCT</name>
<dbReference type="EMBL" id="CACRXK020011169">
    <property type="protein sequence ID" value="CAB4020883.1"/>
    <property type="molecule type" value="Genomic_DNA"/>
</dbReference>
<dbReference type="Proteomes" id="UP001152795">
    <property type="component" value="Unassembled WGS sequence"/>
</dbReference>
<gene>
    <name evidence="1" type="ORF">PACLA_8A042554</name>
</gene>
<dbReference type="OrthoDB" id="5946233at2759"/>
<proteinExistence type="predicted"/>
<feature type="non-terminal residue" evidence="1">
    <location>
        <position position="1"/>
    </location>
</feature>
<reference evidence="1" key="1">
    <citation type="submission" date="2020-04" db="EMBL/GenBank/DDBJ databases">
        <authorList>
            <person name="Alioto T."/>
            <person name="Alioto T."/>
            <person name="Gomez Garrido J."/>
        </authorList>
    </citation>
    <scope>NUCLEOTIDE SEQUENCE</scope>
    <source>
        <strain evidence="1">A484AB</strain>
    </source>
</reference>
<evidence type="ECO:0000313" key="1">
    <source>
        <dbReference type="EMBL" id="CAB4020883.1"/>
    </source>
</evidence>
<accession>A0A6S7IT96</accession>
<sequence>MKHRDIALLKLRSMLGTPYAGGSEETWVKENGPLDADRSGQSAESSRQAKRMHALVDGYHRGRPFTTIRNEIINAAINFLEQRLDNEQEGIMKNIVDICGAKSINEFLVASRPLLKCAGIVGDDVKEFTDTVFEIFDNLKPNSHVLEKDYTVRILYMLRHSTGLGADFTMSLDGHDKICGFQKSTFPLCIYGAQDTFSSRVNFLRVWTSNNNPSIVGRFYFDYLFERR</sequence>
<evidence type="ECO:0000313" key="2">
    <source>
        <dbReference type="Proteomes" id="UP001152795"/>
    </source>
</evidence>
<protein>
    <submittedName>
        <fullName evidence="1">Uncharacterized protein</fullName>
    </submittedName>
</protein>
<keyword evidence="2" id="KW-1185">Reference proteome</keyword>
<organism evidence="1 2">
    <name type="scientific">Paramuricea clavata</name>
    <name type="common">Red gorgonian</name>
    <name type="synonym">Violescent sea-whip</name>
    <dbReference type="NCBI Taxonomy" id="317549"/>
    <lineage>
        <taxon>Eukaryota</taxon>
        <taxon>Metazoa</taxon>
        <taxon>Cnidaria</taxon>
        <taxon>Anthozoa</taxon>
        <taxon>Octocorallia</taxon>
        <taxon>Malacalcyonacea</taxon>
        <taxon>Plexauridae</taxon>
        <taxon>Paramuricea</taxon>
    </lineage>
</organism>
<dbReference type="AlphaFoldDB" id="A0A6S7IT96"/>
<comment type="caution">
    <text evidence="1">The sequence shown here is derived from an EMBL/GenBank/DDBJ whole genome shotgun (WGS) entry which is preliminary data.</text>
</comment>